<keyword evidence="2" id="KW-1185">Reference proteome</keyword>
<evidence type="ECO:0000313" key="1">
    <source>
        <dbReference type="EMBL" id="EOA94547.1"/>
    </source>
</evidence>
<proteinExistence type="predicted"/>
<gene>
    <name evidence="1" type="ORF">Anapl_09201</name>
</gene>
<dbReference type="Proteomes" id="UP000296049">
    <property type="component" value="Unassembled WGS sequence"/>
</dbReference>
<reference evidence="2" key="1">
    <citation type="journal article" date="2013" name="Nat. Genet.">
        <title>The duck genome and transcriptome provide insight into an avian influenza virus reservoir species.</title>
        <authorList>
            <person name="Huang Y."/>
            <person name="Li Y."/>
            <person name="Burt D.W."/>
            <person name="Chen H."/>
            <person name="Zhang Y."/>
            <person name="Qian W."/>
            <person name="Kim H."/>
            <person name="Gan S."/>
            <person name="Zhao Y."/>
            <person name="Li J."/>
            <person name="Yi K."/>
            <person name="Feng H."/>
            <person name="Zhu P."/>
            <person name="Li B."/>
            <person name="Liu Q."/>
            <person name="Fairley S."/>
            <person name="Magor K.E."/>
            <person name="Du Z."/>
            <person name="Hu X."/>
            <person name="Goodman L."/>
            <person name="Tafer H."/>
            <person name="Vignal A."/>
            <person name="Lee T."/>
            <person name="Kim K.W."/>
            <person name="Sheng Z."/>
            <person name="An Y."/>
            <person name="Searle S."/>
            <person name="Herrero J."/>
            <person name="Groenen M.A."/>
            <person name="Crooijmans R.P."/>
            <person name="Faraut T."/>
            <person name="Cai Q."/>
            <person name="Webster R.G."/>
            <person name="Aldridge J.R."/>
            <person name="Warren W.C."/>
            <person name="Bartschat S."/>
            <person name="Kehr S."/>
            <person name="Marz M."/>
            <person name="Stadler P.F."/>
            <person name="Smith J."/>
            <person name="Kraus R.H."/>
            <person name="Zhao Y."/>
            <person name="Ren L."/>
            <person name="Fei J."/>
            <person name="Morisson M."/>
            <person name="Kaiser P."/>
            <person name="Griffin D.K."/>
            <person name="Rao M."/>
            <person name="Pitel F."/>
            <person name="Wang J."/>
            <person name="Li N."/>
        </authorList>
    </citation>
    <scope>NUCLEOTIDE SEQUENCE [LARGE SCALE GENOMIC DNA]</scope>
</reference>
<evidence type="ECO:0000313" key="2">
    <source>
        <dbReference type="Proteomes" id="UP000296049"/>
    </source>
</evidence>
<organism evidence="1 2">
    <name type="scientific">Anas platyrhynchos</name>
    <name type="common">Mallard</name>
    <name type="synonym">Anas boschas</name>
    <dbReference type="NCBI Taxonomy" id="8839"/>
    <lineage>
        <taxon>Eukaryota</taxon>
        <taxon>Metazoa</taxon>
        <taxon>Chordata</taxon>
        <taxon>Craniata</taxon>
        <taxon>Vertebrata</taxon>
        <taxon>Euteleostomi</taxon>
        <taxon>Archelosauria</taxon>
        <taxon>Archosauria</taxon>
        <taxon>Dinosauria</taxon>
        <taxon>Saurischia</taxon>
        <taxon>Theropoda</taxon>
        <taxon>Coelurosauria</taxon>
        <taxon>Aves</taxon>
        <taxon>Neognathae</taxon>
        <taxon>Galloanserae</taxon>
        <taxon>Anseriformes</taxon>
        <taxon>Anatidae</taxon>
        <taxon>Anatinae</taxon>
        <taxon>Anas</taxon>
    </lineage>
</organism>
<dbReference type="EMBL" id="KB744720">
    <property type="protein sequence ID" value="EOA94547.1"/>
    <property type="molecule type" value="Genomic_DNA"/>
</dbReference>
<protein>
    <submittedName>
        <fullName evidence="1">Uncharacterized protein</fullName>
    </submittedName>
</protein>
<name>R0L2P5_ANAPL</name>
<accession>R0L2P5</accession>
<sequence>MEPEQRVGGSPGTPAMLLVLSDGRAQRHDAVVPGLFGQRWIHFCGLGARGPLGTGVSCATGAIPSPTTPLLLLRCVTSWCFTRRHSCPHIKRPAAHLALLVSVLPHQLAVRGPRCSASGGPAAGGLCYRAHGQWWPLCPQQGSVMEWPTCGQRWLCWELPGRWRRVGRYVNNIKELADLDEGGQVPLATPNTATFGHARATPSQRLAETISEELSDTCYACCPTTIPTTFLVFRGCYDRYPSPFPNPYNDTEDGYKRLF</sequence>
<dbReference type="AlphaFoldDB" id="R0L2P5"/>